<protein>
    <submittedName>
        <fullName evidence="4">UDP-D-xylose:L-fucose alpha-1,3-D-xylosyltransferase 1-like</fullName>
    </submittedName>
</protein>
<dbReference type="KEGG" id="aplc:110974064"/>
<feature type="domain" description="Nucleotide-diphospho-sugar transferase" evidence="2">
    <location>
        <begin position="131"/>
        <end position="336"/>
    </location>
</feature>
<dbReference type="SUPFAM" id="SSF53448">
    <property type="entry name" value="Nucleotide-diphospho-sugar transferases"/>
    <property type="match status" value="1"/>
</dbReference>
<dbReference type="RefSeq" id="XP_022081086.1">
    <property type="nucleotide sequence ID" value="XM_022225394.1"/>
</dbReference>
<name>A0A8B7XLU7_ACAPL</name>
<accession>A0A8B7XLU7</accession>
<dbReference type="Pfam" id="PF03407">
    <property type="entry name" value="Nucleotid_trans"/>
    <property type="match status" value="1"/>
</dbReference>
<dbReference type="InterPro" id="IPR029044">
    <property type="entry name" value="Nucleotide-diphossugar_trans"/>
</dbReference>
<dbReference type="PANTHER" id="PTHR47032">
    <property type="entry name" value="UDP-D-XYLOSE:L-FUCOSE ALPHA-1,3-D-XYLOSYLTRANSFERASE-RELATED"/>
    <property type="match status" value="1"/>
</dbReference>
<dbReference type="GO" id="GO:0005794">
    <property type="term" value="C:Golgi apparatus"/>
    <property type="evidence" value="ECO:0007669"/>
    <property type="project" value="TreeGrafter"/>
</dbReference>
<keyword evidence="3" id="KW-1185">Reference proteome</keyword>
<dbReference type="PANTHER" id="PTHR47032:SF1">
    <property type="entry name" value="UDP-D-XYLOSE:L-FUCOSE ALPHA-1,3-D-XYLOSYLTRANSFERASE-RELATED"/>
    <property type="match status" value="1"/>
</dbReference>
<gene>
    <name evidence="4" type="primary">LOC110974064</name>
</gene>
<evidence type="ECO:0000313" key="4">
    <source>
        <dbReference type="RefSeq" id="XP_022081086.1"/>
    </source>
</evidence>
<dbReference type="InterPro" id="IPR052636">
    <property type="entry name" value="UDP-D-xylose:L-fucose_XylT"/>
</dbReference>
<sequence>MERISKMLLLLFTMQSIAFILFVMTIYSSSVVTYAPLSKKDSRTYKHIKNEIRAAYTQLDVKVDVLESNRSANGIEVVVSAPISLRGRITNCTLENIQKRPGVVLLTTVNAAFLDVTVNMLLSIRRLQLCVNTTIIAEDRVVFEFLRRKSEGDPGIHVVLTDTGEVDSRAIPRKDRHAYYGFMNKRMGYTLGLLERGWDVLFSDGDLFWFRDPFPHFQGDFDMCLRGWDYPVRLQKTVFCAGFIYLRPTNATLKFVRTWVEVMRSNRRKGRVVSDQTVMNGLLHQDQPVHVDIKPLHPNLFPWGSQFFDPSWQQENYSTVVMHAANIRGHAAKEKKFKEFGLWLVNATSDDLIASD</sequence>
<dbReference type="InterPro" id="IPR005069">
    <property type="entry name" value="Nucl-diP-sugar_transferase"/>
</dbReference>
<evidence type="ECO:0000313" key="3">
    <source>
        <dbReference type="Proteomes" id="UP000694845"/>
    </source>
</evidence>
<dbReference type="AlphaFoldDB" id="A0A8B7XLU7"/>
<comment type="similarity">
    <text evidence="1">Belongs to the glycosyltransferase 77 family.</text>
</comment>
<dbReference type="OrthoDB" id="540503at2759"/>
<reference evidence="4" key="1">
    <citation type="submission" date="2025-08" db="UniProtKB">
        <authorList>
            <consortium name="RefSeq"/>
        </authorList>
    </citation>
    <scope>IDENTIFICATION</scope>
</reference>
<evidence type="ECO:0000259" key="2">
    <source>
        <dbReference type="Pfam" id="PF03407"/>
    </source>
</evidence>
<dbReference type="GeneID" id="110974064"/>
<dbReference type="GO" id="GO:0016757">
    <property type="term" value="F:glycosyltransferase activity"/>
    <property type="evidence" value="ECO:0007669"/>
    <property type="project" value="TreeGrafter"/>
</dbReference>
<evidence type="ECO:0000256" key="1">
    <source>
        <dbReference type="ARBA" id="ARBA00007033"/>
    </source>
</evidence>
<organism evidence="3 4">
    <name type="scientific">Acanthaster planci</name>
    <name type="common">Crown-of-thorns starfish</name>
    <dbReference type="NCBI Taxonomy" id="133434"/>
    <lineage>
        <taxon>Eukaryota</taxon>
        <taxon>Metazoa</taxon>
        <taxon>Echinodermata</taxon>
        <taxon>Eleutherozoa</taxon>
        <taxon>Asterozoa</taxon>
        <taxon>Asteroidea</taxon>
        <taxon>Valvatacea</taxon>
        <taxon>Valvatida</taxon>
        <taxon>Acanthasteridae</taxon>
        <taxon>Acanthaster</taxon>
    </lineage>
</organism>
<proteinExistence type="inferred from homology"/>
<dbReference type="Proteomes" id="UP000694845">
    <property type="component" value="Unplaced"/>
</dbReference>